<dbReference type="GO" id="GO:0042121">
    <property type="term" value="P:alginic acid biosynthetic process"/>
    <property type="evidence" value="ECO:0007669"/>
    <property type="project" value="UniProtKB-UniPathway"/>
</dbReference>
<evidence type="ECO:0000313" key="9">
    <source>
        <dbReference type="EMBL" id="OUP70942.1"/>
    </source>
</evidence>
<keyword evidence="6" id="KW-0016">Alginate biosynthesis</keyword>
<dbReference type="InterPro" id="IPR031811">
    <property type="entry name" value="ALGX/ALGJ_SGNH-like"/>
</dbReference>
<comment type="subcellular location">
    <subcellularLocation>
        <location evidence="1">Periplasm</location>
    </subcellularLocation>
</comment>
<evidence type="ECO:0000256" key="7">
    <source>
        <dbReference type="SAM" id="Phobius"/>
    </source>
</evidence>
<dbReference type="GO" id="GO:0042597">
    <property type="term" value="C:periplasmic space"/>
    <property type="evidence" value="ECO:0007669"/>
    <property type="project" value="UniProtKB-SubCell"/>
</dbReference>
<keyword evidence="7" id="KW-0812">Transmembrane</keyword>
<evidence type="ECO:0000256" key="5">
    <source>
        <dbReference type="ARBA" id="ARBA00022764"/>
    </source>
</evidence>
<name>A0A1Y4MVL2_9FIRM</name>
<keyword evidence="3" id="KW-0808">Transferase</keyword>
<proteinExistence type="predicted"/>
<feature type="domain" description="AlgX/AlgJ SGNH hydrolase-like" evidence="8">
    <location>
        <begin position="108"/>
        <end position="215"/>
    </location>
</feature>
<keyword evidence="4" id="KW-0732">Signal</keyword>
<comment type="pathway">
    <text evidence="2">Glycan biosynthesis; alginate biosynthesis.</text>
</comment>
<organism evidence="9 10">
    <name type="scientific">Anaerotruncus colihominis</name>
    <dbReference type="NCBI Taxonomy" id="169435"/>
    <lineage>
        <taxon>Bacteria</taxon>
        <taxon>Bacillati</taxon>
        <taxon>Bacillota</taxon>
        <taxon>Clostridia</taxon>
        <taxon>Eubacteriales</taxon>
        <taxon>Oscillospiraceae</taxon>
        <taxon>Anaerotruncus</taxon>
    </lineage>
</organism>
<evidence type="ECO:0000256" key="4">
    <source>
        <dbReference type="ARBA" id="ARBA00022729"/>
    </source>
</evidence>
<gene>
    <name evidence="9" type="ORF">B5F11_02380</name>
</gene>
<evidence type="ECO:0000256" key="1">
    <source>
        <dbReference type="ARBA" id="ARBA00004418"/>
    </source>
</evidence>
<dbReference type="EMBL" id="NFKP01000002">
    <property type="protein sequence ID" value="OUP70942.1"/>
    <property type="molecule type" value="Genomic_DNA"/>
</dbReference>
<evidence type="ECO:0000256" key="6">
    <source>
        <dbReference type="ARBA" id="ARBA00022841"/>
    </source>
</evidence>
<dbReference type="GO" id="GO:0016740">
    <property type="term" value="F:transferase activity"/>
    <property type="evidence" value="ECO:0007669"/>
    <property type="project" value="UniProtKB-KW"/>
</dbReference>
<dbReference type="AlphaFoldDB" id="A0A1Y4MVL2"/>
<keyword evidence="7" id="KW-1133">Transmembrane helix</keyword>
<keyword evidence="5" id="KW-0574">Periplasm</keyword>
<feature type="transmembrane region" description="Helical" evidence="7">
    <location>
        <begin position="12"/>
        <end position="35"/>
    </location>
</feature>
<comment type="caution">
    <text evidence="9">The sequence shown here is derived from an EMBL/GenBank/DDBJ whole genome shotgun (WGS) entry which is preliminary data.</text>
</comment>
<evidence type="ECO:0000256" key="2">
    <source>
        <dbReference type="ARBA" id="ARBA00005182"/>
    </source>
</evidence>
<dbReference type="UniPathway" id="UPA00286"/>
<evidence type="ECO:0000313" key="10">
    <source>
        <dbReference type="Proteomes" id="UP000196386"/>
    </source>
</evidence>
<evidence type="ECO:0000256" key="3">
    <source>
        <dbReference type="ARBA" id="ARBA00022679"/>
    </source>
</evidence>
<dbReference type="Proteomes" id="UP000196386">
    <property type="component" value="Unassembled WGS sequence"/>
</dbReference>
<evidence type="ECO:0000259" key="8">
    <source>
        <dbReference type="Pfam" id="PF16822"/>
    </source>
</evidence>
<accession>A0A1Y4MVL2</accession>
<dbReference type="RefSeq" id="WP_087214428.1">
    <property type="nucleotide sequence ID" value="NZ_JADPBN010000002.1"/>
</dbReference>
<reference evidence="10" key="1">
    <citation type="submission" date="2017-04" db="EMBL/GenBank/DDBJ databases">
        <title>Function of individual gut microbiota members based on whole genome sequencing of pure cultures obtained from chicken caecum.</title>
        <authorList>
            <person name="Medvecky M."/>
            <person name="Cejkova D."/>
            <person name="Polansky O."/>
            <person name="Karasova D."/>
            <person name="Kubasova T."/>
            <person name="Cizek A."/>
            <person name="Rychlik I."/>
        </authorList>
    </citation>
    <scope>NUCLEOTIDE SEQUENCE [LARGE SCALE GENOMIC DNA]</scope>
    <source>
        <strain evidence="10">An175</strain>
    </source>
</reference>
<sequence>MKKAASYKKDIFLYPLLAMFLGILLIVFVFMYPILKDKTREYLEGQTTATEITDKLEKEYADKFVFKNSFVNLNGLMARILGQNYLNIVIKLNNGHLSHTEDIANDAVIRNAAEMATLNNFLAERGIGFLYIPVPNKNTFYIDEFPDGYINGMRINREHMLKLMQEYGVKTFDLNAWFKAQSYTMDEVYFKTDDHWRPEVALPAAAAIMKFMVEEYGIQMDATLLDPKNYTVDIYKNFFLGNSYGKRVGTLYAGVDDFSLFRPSYENQITFGLPKYNILETGSIDETMLHTDYLKKRNLFGANPYDTYIGGQYPLAYYQNKTAVNQMKVLLLGDSFGNMMEYFLSPQFSDVYSIDLRHYTSTSLAQYIDMVNPDLVLMCQYSVSHTSLYTFGVEEYEEAKQGAKVLLQQYPQLEVKPSDFTHNGATLFDQLESGKTYTLSIDRTAVTDGFTNYIQLILYDYSEEKQLKEYYFFADSDEKQQWIFTVPEGQDISLLLYAGMIGKTQDIGIYLDNIQIYEGVYIE</sequence>
<keyword evidence="7" id="KW-0472">Membrane</keyword>
<dbReference type="Pfam" id="PF16822">
    <property type="entry name" value="ALGX"/>
    <property type="match status" value="1"/>
</dbReference>
<protein>
    <recommendedName>
        <fullName evidence="8">AlgX/AlgJ SGNH hydrolase-like domain-containing protein</fullName>
    </recommendedName>
</protein>